<comment type="subcellular location">
    <subcellularLocation>
        <location evidence="1 7">Cell membrane</location>
        <topology evidence="1 7">Multi-pass membrane protein</topology>
    </subcellularLocation>
</comment>
<evidence type="ECO:0000256" key="5">
    <source>
        <dbReference type="ARBA" id="ARBA00022989"/>
    </source>
</evidence>
<keyword evidence="6 7" id="KW-0472">Membrane</keyword>
<reference evidence="9 10" key="1">
    <citation type="submission" date="2020-08" db="EMBL/GenBank/DDBJ databases">
        <title>Genomic Encyclopedia of Type Strains, Phase III (KMG-III): the genomes of soil and plant-associated and newly described type strains.</title>
        <authorList>
            <person name="Whitman W."/>
        </authorList>
    </citation>
    <scope>NUCLEOTIDE SEQUENCE [LARGE SCALE GENOMIC DNA]</scope>
    <source>
        <strain evidence="9 10">CECT 5862</strain>
    </source>
</reference>
<evidence type="ECO:0000256" key="6">
    <source>
        <dbReference type="ARBA" id="ARBA00023136"/>
    </source>
</evidence>
<evidence type="ECO:0000313" key="10">
    <source>
        <dbReference type="Proteomes" id="UP000570361"/>
    </source>
</evidence>
<dbReference type="PANTHER" id="PTHR43744">
    <property type="entry name" value="ABC TRANSPORTER PERMEASE PROTEIN MG189-RELATED-RELATED"/>
    <property type="match status" value="1"/>
</dbReference>
<feature type="domain" description="ABC transmembrane type-1" evidence="8">
    <location>
        <begin position="1"/>
        <end position="154"/>
    </location>
</feature>
<dbReference type="Proteomes" id="UP000570361">
    <property type="component" value="Unassembled WGS sequence"/>
</dbReference>
<keyword evidence="2 7" id="KW-0813">Transport</keyword>
<gene>
    <name evidence="9" type="ORF">FHS18_003054</name>
</gene>
<organism evidence="9 10">
    <name type="scientific">Paenibacillus phyllosphaerae</name>
    <dbReference type="NCBI Taxonomy" id="274593"/>
    <lineage>
        <taxon>Bacteria</taxon>
        <taxon>Bacillati</taxon>
        <taxon>Bacillota</taxon>
        <taxon>Bacilli</taxon>
        <taxon>Bacillales</taxon>
        <taxon>Paenibacillaceae</taxon>
        <taxon>Paenibacillus</taxon>
    </lineage>
</organism>
<feature type="transmembrane region" description="Helical" evidence="7">
    <location>
        <begin position="135"/>
        <end position="154"/>
    </location>
</feature>
<evidence type="ECO:0000256" key="2">
    <source>
        <dbReference type="ARBA" id="ARBA00022448"/>
    </source>
</evidence>
<dbReference type="SUPFAM" id="SSF161098">
    <property type="entry name" value="MetI-like"/>
    <property type="match status" value="1"/>
</dbReference>
<dbReference type="Pfam" id="PF00528">
    <property type="entry name" value="BPD_transp_1"/>
    <property type="match status" value="1"/>
</dbReference>
<dbReference type="InterPro" id="IPR035906">
    <property type="entry name" value="MetI-like_sf"/>
</dbReference>
<keyword evidence="10" id="KW-1185">Reference proteome</keyword>
<evidence type="ECO:0000256" key="1">
    <source>
        <dbReference type="ARBA" id="ARBA00004651"/>
    </source>
</evidence>
<dbReference type="PROSITE" id="PS50928">
    <property type="entry name" value="ABC_TM1"/>
    <property type="match status" value="1"/>
</dbReference>
<evidence type="ECO:0000256" key="3">
    <source>
        <dbReference type="ARBA" id="ARBA00022475"/>
    </source>
</evidence>
<evidence type="ECO:0000256" key="7">
    <source>
        <dbReference type="RuleBase" id="RU363032"/>
    </source>
</evidence>
<evidence type="ECO:0000259" key="8">
    <source>
        <dbReference type="PROSITE" id="PS50928"/>
    </source>
</evidence>
<accession>A0A7W5AZ93</accession>
<sequence length="169" mass="18894">MFLVYLVSYMIPYQVIMIPQYLTMKELGLVNSHWALIFLEIFSPYGVFLMRQFFISISRELSEAARIDGCGEFAIFARIILPLAQPAIATLTIFCFSWVWNDFQAPLIYLNDDRLKTIPLGLAALNGEFASEFNLIMAGAVSSLLPVIAVFFAAQKYFISGLSVGAVKG</sequence>
<comment type="similarity">
    <text evidence="7">Belongs to the binding-protein-dependent transport system permease family.</text>
</comment>
<protein>
    <submittedName>
        <fullName evidence="9">ABC-type glycerol-3-phosphate transport system permease component</fullName>
    </submittedName>
</protein>
<dbReference type="GO" id="GO:0055085">
    <property type="term" value="P:transmembrane transport"/>
    <property type="evidence" value="ECO:0007669"/>
    <property type="project" value="InterPro"/>
</dbReference>
<keyword evidence="3" id="KW-1003">Cell membrane</keyword>
<keyword evidence="4 7" id="KW-0812">Transmembrane</keyword>
<keyword evidence="5 7" id="KW-1133">Transmembrane helix</keyword>
<dbReference type="AlphaFoldDB" id="A0A7W5AZ93"/>
<feature type="transmembrane region" description="Helical" evidence="7">
    <location>
        <begin position="75"/>
        <end position="100"/>
    </location>
</feature>
<evidence type="ECO:0000313" key="9">
    <source>
        <dbReference type="EMBL" id="MBB3110986.1"/>
    </source>
</evidence>
<dbReference type="EMBL" id="JACHXK010000006">
    <property type="protein sequence ID" value="MBB3110986.1"/>
    <property type="molecule type" value="Genomic_DNA"/>
</dbReference>
<dbReference type="GO" id="GO:0005886">
    <property type="term" value="C:plasma membrane"/>
    <property type="evidence" value="ECO:0007669"/>
    <property type="project" value="UniProtKB-SubCell"/>
</dbReference>
<proteinExistence type="inferred from homology"/>
<dbReference type="InterPro" id="IPR000515">
    <property type="entry name" value="MetI-like"/>
</dbReference>
<dbReference type="Gene3D" id="1.10.3720.10">
    <property type="entry name" value="MetI-like"/>
    <property type="match status" value="1"/>
</dbReference>
<feature type="transmembrane region" description="Helical" evidence="7">
    <location>
        <begin position="34"/>
        <end position="54"/>
    </location>
</feature>
<comment type="caution">
    <text evidence="9">The sequence shown here is derived from an EMBL/GenBank/DDBJ whole genome shotgun (WGS) entry which is preliminary data.</text>
</comment>
<name>A0A7W5AZ93_9BACL</name>
<dbReference type="PANTHER" id="PTHR43744:SF8">
    <property type="entry name" value="SN-GLYCEROL-3-PHOSPHATE TRANSPORT SYSTEM PERMEASE PROTEIN UGPE"/>
    <property type="match status" value="1"/>
</dbReference>
<dbReference type="CDD" id="cd06261">
    <property type="entry name" value="TM_PBP2"/>
    <property type="match status" value="1"/>
</dbReference>
<evidence type="ECO:0000256" key="4">
    <source>
        <dbReference type="ARBA" id="ARBA00022692"/>
    </source>
</evidence>